<dbReference type="GO" id="GO:0042910">
    <property type="term" value="F:xenobiotic transmembrane transporter activity"/>
    <property type="evidence" value="ECO:0007669"/>
    <property type="project" value="TreeGrafter"/>
</dbReference>
<dbReference type="Gene3D" id="3.30.2090.10">
    <property type="entry name" value="Multidrug efflux transporter AcrB TolC docking domain, DN and DC subdomains"/>
    <property type="match status" value="2"/>
</dbReference>
<sequence length="1097" mass="121010">MPGQLIRWSIENRVLVLLASLIIAIWGWNSLRETPLDALPDLSDVQVIIQTNYPGQAPQVVEDQVTYPITTTMLSVPGAKAVRGYSFFGDSYVYVVFEDGTDIYWARSRVLEYLNQASSDLPSDVQPKLGPDASGVGWIYSYALVDRHNRHDLAQLRSLQDWFLKYELQSVSGVAEVASVGGMVRQYQIVLSPEKLRALGIPISQAIEAVKQANYEVGGSVIEQGEAELMVRTRGYLKSEQDIRHIPIDITEESIPILLQDIANIQIGPEMRRVVADLDGLGEVTGGIVVMRHGENALATIKNVKRKLQQLKSGLPEGVEIIETYDRSTLIEESVDNLSNKLLEEFIVVALICLLFLFHFRSAVVAVITLPMGILIAFIIMRQQGINANIMSLGGIAIAIGTMVDAAIVMIENAHRRLQERGGGLPREEHWKVILEASLQVGPALFYSLLIITLSFLPVLALEGQEGRLFGPLVYTKTYAMAAAAGLAVTLVPVLMGYLLKGWIPAESSNPLSWVLITLYRPLLRIVLWLPRPSLLLALLLVVTLVIPIYGIGGLLEPLKWPLKLSRAAGLEYSSTLIEQIDNTQLGMQKAWRKGFSESPMMQRLGQGLGSEFMPDLFEGDLMYMPTTLPGLSIGKAQELLQQTDRLIMQVAEVERVFGKIGRADSATDPAPLTMIETIIRLKPREEWREGVTLNDIIAELDRTVRFPGLTNAWLMPIKTRIDMLSTGIKTPIGIKVSGPDLKTIEQIGRDIEKQLSTLPETRSAFSDRVVAGRYIEIVPDRLEAARLGINIDDINLMVSAAVGGINISETVEGLERYPINIRFPRELRDDIKKLSELPIITPSGAQVPLTQVARVDVVDGPPLIKTENARLNGWTFIDIKDGDLGGYISKGQQLLEQNIKLPAGYAITWTGQYEYMLRAEAKLKQLVPMLLIIIFALLYLIFRRYSDVLVVMLSIPFALVGGFWFVLMMGYNLSVAVAVGFIALAGIATEFGVVMLIYINSAIKSYQDSGRLTDRQSLKLAIIEGAALRVRPKAMTVLVVVIGLMPIMLSDGAGSEVMQRIAAPVIGGMLTAPLLSLFVIPALVLLIKRRSLPGKH</sequence>
<dbReference type="PRINTS" id="PR00702">
    <property type="entry name" value="ACRIFLAVINRP"/>
</dbReference>
<keyword evidence="1" id="KW-0472">Membrane</keyword>
<feature type="transmembrane region" description="Helical" evidence="1">
    <location>
        <begin position="444"/>
        <end position="462"/>
    </location>
</feature>
<dbReference type="AlphaFoldDB" id="A0A1E2UR17"/>
<feature type="transmembrane region" description="Helical" evidence="1">
    <location>
        <begin position="535"/>
        <end position="556"/>
    </location>
</feature>
<evidence type="ECO:0000313" key="2">
    <source>
        <dbReference type="EMBL" id="ODB97169.1"/>
    </source>
</evidence>
<keyword evidence="3" id="KW-1185">Reference proteome</keyword>
<protein>
    <submittedName>
        <fullName evidence="2">Cation transporter</fullName>
    </submittedName>
</protein>
<dbReference type="EMBL" id="LVJZ01000003">
    <property type="protein sequence ID" value="ODB97169.1"/>
    <property type="molecule type" value="Genomic_DNA"/>
</dbReference>
<dbReference type="Gene3D" id="3.30.70.1430">
    <property type="entry name" value="Multidrug efflux transporter AcrB pore domain"/>
    <property type="match status" value="2"/>
</dbReference>
<dbReference type="Gene3D" id="3.30.70.1440">
    <property type="entry name" value="Multidrug efflux transporter AcrB pore domain"/>
    <property type="match status" value="1"/>
</dbReference>
<dbReference type="SUPFAM" id="SSF82714">
    <property type="entry name" value="Multidrug efflux transporter AcrB TolC docking domain, DN and DC subdomains"/>
    <property type="match status" value="2"/>
</dbReference>
<keyword evidence="1" id="KW-1133">Transmembrane helix</keyword>
<dbReference type="PANTHER" id="PTHR32063">
    <property type="match status" value="1"/>
</dbReference>
<feature type="transmembrane region" description="Helical" evidence="1">
    <location>
        <begin position="474"/>
        <end position="500"/>
    </location>
</feature>
<dbReference type="STRING" id="1818881.A3196_10585"/>
<organism evidence="2 3">
    <name type="scientific">Candidatus Thiodiazotropha endoloripes</name>
    <dbReference type="NCBI Taxonomy" id="1818881"/>
    <lineage>
        <taxon>Bacteria</taxon>
        <taxon>Pseudomonadati</taxon>
        <taxon>Pseudomonadota</taxon>
        <taxon>Gammaproteobacteria</taxon>
        <taxon>Chromatiales</taxon>
        <taxon>Sedimenticolaceae</taxon>
        <taxon>Candidatus Thiodiazotropha</taxon>
    </lineage>
</organism>
<dbReference type="SUPFAM" id="SSF82693">
    <property type="entry name" value="Multidrug efflux transporter AcrB pore domain, PN1, PN2, PC1 and PC2 subdomains"/>
    <property type="match status" value="2"/>
</dbReference>
<feature type="transmembrane region" description="Helical" evidence="1">
    <location>
        <begin position="12"/>
        <end position="29"/>
    </location>
</feature>
<dbReference type="Pfam" id="PF00873">
    <property type="entry name" value="ACR_tran"/>
    <property type="match status" value="2"/>
</dbReference>
<feature type="transmembrane region" description="Helical" evidence="1">
    <location>
        <begin position="512"/>
        <end position="528"/>
    </location>
</feature>
<dbReference type="PANTHER" id="PTHR32063:SF19">
    <property type="entry name" value="CATION EFFLUX SYSTEM PROTEIN CUSA"/>
    <property type="match status" value="1"/>
</dbReference>
<gene>
    <name evidence="2" type="ORF">A3196_10585</name>
</gene>
<feature type="transmembrane region" description="Helical" evidence="1">
    <location>
        <begin position="1033"/>
        <end position="1050"/>
    </location>
</feature>
<name>A0A1E2UR17_9GAMM</name>
<dbReference type="Gene3D" id="1.20.1640.10">
    <property type="entry name" value="Multidrug efflux transporter AcrB transmembrane domain"/>
    <property type="match status" value="3"/>
</dbReference>
<reference evidence="2 3" key="1">
    <citation type="submission" date="2016-03" db="EMBL/GenBank/DDBJ databases">
        <title>Chemosynthetic sulphur-oxidizing symbionts of marine invertebrate animals are capable of nitrogen fixation.</title>
        <authorList>
            <person name="Petersen J.M."/>
            <person name="Kemper A."/>
            <person name="Gruber-Vodicka H."/>
            <person name="Cardini U."/>
            <person name="Geest Mvander."/>
            <person name="Kleiner M."/>
            <person name="Bulgheresi S."/>
            <person name="Fussmann M."/>
            <person name="Herbold C."/>
            <person name="Seah B.K.B."/>
            <person name="Antony C.Paul."/>
            <person name="Liu D."/>
            <person name="Belitz A."/>
            <person name="Weber M."/>
        </authorList>
    </citation>
    <scope>NUCLEOTIDE SEQUENCE [LARGE SCALE GENOMIC DNA]</scope>
    <source>
        <strain evidence="2">G_D</strain>
    </source>
</reference>
<dbReference type="GO" id="GO:0005886">
    <property type="term" value="C:plasma membrane"/>
    <property type="evidence" value="ECO:0007669"/>
    <property type="project" value="TreeGrafter"/>
</dbReference>
<dbReference type="Proteomes" id="UP000094849">
    <property type="component" value="Unassembled WGS sequence"/>
</dbReference>
<feature type="transmembrane region" description="Helical" evidence="1">
    <location>
        <begin position="346"/>
        <end position="378"/>
    </location>
</feature>
<feature type="transmembrane region" description="Helical" evidence="1">
    <location>
        <begin position="974"/>
        <end position="1000"/>
    </location>
</feature>
<feature type="transmembrane region" description="Helical" evidence="1">
    <location>
        <begin position="950"/>
        <end position="968"/>
    </location>
</feature>
<dbReference type="Gene3D" id="3.30.70.1320">
    <property type="entry name" value="Multidrug efflux transporter AcrB pore domain like"/>
    <property type="match status" value="1"/>
</dbReference>
<evidence type="ECO:0000256" key="1">
    <source>
        <dbReference type="SAM" id="Phobius"/>
    </source>
</evidence>
<feature type="transmembrane region" description="Helical" evidence="1">
    <location>
        <begin position="1062"/>
        <end position="1088"/>
    </location>
</feature>
<dbReference type="SUPFAM" id="SSF82866">
    <property type="entry name" value="Multidrug efflux transporter AcrB transmembrane domain"/>
    <property type="match status" value="2"/>
</dbReference>
<feature type="transmembrane region" description="Helical" evidence="1">
    <location>
        <begin position="390"/>
        <end position="411"/>
    </location>
</feature>
<proteinExistence type="predicted"/>
<evidence type="ECO:0000313" key="3">
    <source>
        <dbReference type="Proteomes" id="UP000094849"/>
    </source>
</evidence>
<keyword evidence="1" id="KW-0812">Transmembrane</keyword>
<dbReference type="RefSeq" id="WP_069024457.1">
    <property type="nucleotide sequence ID" value="NZ_LVJZ01000003.1"/>
</dbReference>
<dbReference type="InterPro" id="IPR027463">
    <property type="entry name" value="AcrB_DN_DC_subdom"/>
</dbReference>
<comment type="caution">
    <text evidence="2">The sequence shown here is derived from an EMBL/GenBank/DDBJ whole genome shotgun (WGS) entry which is preliminary data.</text>
</comment>
<feature type="transmembrane region" description="Helical" evidence="1">
    <location>
        <begin position="927"/>
        <end position="943"/>
    </location>
</feature>
<accession>A0A1E2UR17</accession>
<dbReference type="InterPro" id="IPR001036">
    <property type="entry name" value="Acrflvin-R"/>
</dbReference>